<dbReference type="KEGG" id="bpm:BURPS1710b_A1007"/>
<gene>
    <name evidence="1" type="ordered locus">BURPS1710b_A1007</name>
</gene>
<dbReference type="EnsemblBacteria" id="ABA53089">
    <property type="protein sequence ID" value="ABA53089"/>
    <property type="gene ID" value="BURPS1710b_A1007"/>
</dbReference>
<dbReference type="EMBL" id="CP000125">
    <property type="protein sequence ID" value="ABA53089.1"/>
    <property type="molecule type" value="Genomic_DNA"/>
</dbReference>
<organism evidence="1 2">
    <name type="scientific">Burkholderia pseudomallei (strain 1710b)</name>
    <dbReference type="NCBI Taxonomy" id="320372"/>
    <lineage>
        <taxon>Bacteria</taxon>
        <taxon>Pseudomonadati</taxon>
        <taxon>Pseudomonadota</taxon>
        <taxon>Betaproteobacteria</taxon>
        <taxon>Burkholderiales</taxon>
        <taxon>Burkholderiaceae</taxon>
        <taxon>Burkholderia</taxon>
        <taxon>pseudomallei group</taxon>
    </lineage>
</organism>
<dbReference type="AlphaFoldDB" id="Q3JJT8"/>
<evidence type="ECO:0000313" key="2">
    <source>
        <dbReference type="Proteomes" id="UP000002700"/>
    </source>
</evidence>
<sequence length="77" mass="8772">MFRMRRCVDARCAERACAPSLRHALMRSCAIQMPMRGDRHADPRIGGARRASCTLRERMRRAVRVTRGDSRVRCAAA</sequence>
<evidence type="ECO:0000313" key="1">
    <source>
        <dbReference type="EMBL" id="ABA53089.1"/>
    </source>
</evidence>
<protein>
    <submittedName>
        <fullName evidence="1">Uncharacterized protein</fullName>
    </submittedName>
</protein>
<name>Q3JJT8_BURP1</name>
<proteinExistence type="predicted"/>
<dbReference type="HOGENOM" id="CLU_2664031_0_0_4"/>
<reference evidence="1 2" key="1">
    <citation type="submission" date="2005-09" db="EMBL/GenBank/DDBJ databases">
        <authorList>
            <person name="Woods D.E."/>
            <person name="Nierman W.C."/>
        </authorList>
    </citation>
    <scope>NUCLEOTIDE SEQUENCE [LARGE SCALE GENOMIC DNA]</scope>
    <source>
        <strain evidence="1 2">1710b</strain>
    </source>
</reference>
<dbReference type="Proteomes" id="UP000002700">
    <property type="component" value="Chromosome II"/>
</dbReference>
<accession>Q3JJT8</accession>